<feature type="domain" description="Bacterial toxin 44" evidence="1">
    <location>
        <begin position="79"/>
        <end position="168"/>
    </location>
</feature>
<dbReference type="InterPro" id="IPR028946">
    <property type="entry name" value="Ntox44"/>
</dbReference>
<gene>
    <name evidence="2" type="ordered locus">Exig_1600</name>
</gene>
<protein>
    <recommendedName>
        <fullName evidence="1">Bacterial toxin 44 domain-containing protein</fullName>
    </recommendedName>
</protein>
<organism evidence="2 3">
    <name type="scientific">Exiguobacterium sibiricum (strain DSM 17290 / CCUG 55495 / CIP 109462 / JCM 13490 / 255-15)</name>
    <dbReference type="NCBI Taxonomy" id="262543"/>
    <lineage>
        <taxon>Bacteria</taxon>
        <taxon>Bacillati</taxon>
        <taxon>Bacillota</taxon>
        <taxon>Bacilli</taxon>
        <taxon>Bacillales</taxon>
        <taxon>Bacillales Family XII. Incertae Sedis</taxon>
        <taxon>Exiguobacterium</taxon>
    </lineage>
</organism>
<reference evidence="2 3" key="2">
    <citation type="journal article" date="2008" name="BMC Genomics">
        <title>Architecture of thermal adaptation in an Exiguobacterium sibiricum strain isolated from 3 million year old permafrost: a genome and transcriptome approach.</title>
        <authorList>
            <person name="Rodrigues D.F."/>
            <person name="Ivanova N."/>
            <person name="He Z."/>
            <person name="Huebner M."/>
            <person name="Zhou J."/>
            <person name="Tiedje J.M."/>
        </authorList>
    </citation>
    <scope>NUCLEOTIDE SEQUENCE [LARGE SCALE GENOMIC DNA]</scope>
    <source>
        <strain evidence="3">DSM 17290 / CIP 109462 / JCM 13490 / 255-15</strain>
    </source>
</reference>
<proteinExistence type="predicted"/>
<dbReference type="HOGENOM" id="CLU_1084822_0_0_9"/>
<dbReference type="EMBL" id="CP001022">
    <property type="protein sequence ID" value="ACB61056.1"/>
    <property type="molecule type" value="Genomic_DNA"/>
</dbReference>
<dbReference type="AlphaFoldDB" id="B1YGZ5"/>
<dbReference type="Proteomes" id="UP000001681">
    <property type="component" value="Chromosome"/>
</dbReference>
<keyword evidence="3" id="KW-1185">Reference proteome</keyword>
<dbReference type="Pfam" id="PF15607">
    <property type="entry name" value="Ntox44"/>
    <property type="match status" value="1"/>
</dbReference>
<accession>B1YGZ5</accession>
<evidence type="ECO:0000313" key="2">
    <source>
        <dbReference type="EMBL" id="ACB61056.1"/>
    </source>
</evidence>
<dbReference type="KEGG" id="esi:Exig_1600"/>
<evidence type="ECO:0000313" key="3">
    <source>
        <dbReference type="Proteomes" id="UP000001681"/>
    </source>
</evidence>
<dbReference type="eggNOG" id="ENOG50337TG">
    <property type="taxonomic scope" value="Bacteria"/>
</dbReference>
<evidence type="ECO:0000259" key="1">
    <source>
        <dbReference type="Pfam" id="PF15607"/>
    </source>
</evidence>
<reference evidence="2 3" key="1">
    <citation type="journal article" date="2006" name="Extremophiles">
        <title>Characterization of Exiguobacterium isolates from the Siberian permafrost. Description of Exiguobacterium sibiricum sp. nov.</title>
        <authorList>
            <person name="Rodrigues D.F."/>
            <person name="Goris J."/>
            <person name="Vishnivetskaya T."/>
            <person name="Gilichinsky D."/>
            <person name="Thomashow M.F."/>
            <person name="Tiedje J.M."/>
        </authorList>
    </citation>
    <scope>NUCLEOTIDE SEQUENCE [LARGE SCALE GENOMIC DNA]</scope>
    <source>
        <strain evidence="3">DSM 17290 / CIP 109462 / JCM 13490 / 255-15</strain>
    </source>
</reference>
<name>B1YGZ5_EXIS2</name>
<reference evidence="3" key="3">
    <citation type="submission" date="2008-04" db="EMBL/GenBank/DDBJ databases">
        <title>Complete sequence of chromosome of Exiguobacterium sibiricum 255-15.</title>
        <authorList>
            <consortium name="US DOE Joint Genome Institute"/>
            <person name="Copeland A."/>
            <person name="Lucas S."/>
            <person name="Lapidus A."/>
            <person name="Glavina del Rio T."/>
            <person name="Dalin E."/>
            <person name="Tice H."/>
            <person name="Bruce D."/>
            <person name="Goodwin L."/>
            <person name="Pitluck S."/>
            <person name="Kiss H."/>
            <person name="Chertkov O."/>
            <person name="Monk C."/>
            <person name="Brettin T."/>
            <person name="Detter J.C."/>
            <person name="Han C."/>
            <person name="Kuske C.R."/>
            <person name="Schmutz J."/>
            <person name="Larimer F."/>
            <person name="Land M."/>
            <person name="Hauser L."/>
            <person name="Kyrpides N."/>
            <person name="Mikhailova N."/>
            <person name="Vishnivetskaya T."/>
            <person name="Rodrigues D.F."/>
            <person name="Gilichinsky D."/>
            <person name="Tiedje J."/>
            <person name="Richardson P."/>
        </authorList>
    </citation>
    <scope>NUCLEOTIDE SEQUENCE [LARGE SCALE GENOMIC DNA]</scope>
    <source>
        <strain evidence="3">DSM 17290 / CIP 109462 / JCM 13490 / 255-15</strain>
    </source>
</reference>
<sequence>MISLSMYFLITSSSQHLVKAEDSDVNDDPVGTYSAINPGGDVTASFSSKMLKNAASLYQYTISDKTYPIGTGYYFTGKVNSRGPWDYKHAYGVNDRYVFGGRVMKGEDLGNMHFGYVGRFGGFQPKVLLVAAGAVQIKCKTSNVNWYKSYFDDPNDQKSIKIGINYADNKNLPTKSSNSSVTYQSLSKTNLKTEAIQEGINQNNMSFPNGMTESQFLNQLSFKERTQIINEANKNSEEILNDPAYENILNEYDIVN</sequence>